<protein>
    <recommendedName>
        <fullName evidence="9">alpha-1,2-Mannosidase</fullName>
        <ecNumber evidence="9">3.2.1.-</ecNumber>
    </recommendedName>
</protein>
<dbReference type="STRING" id="1220924.W2SEC3"/>
<dbReference type="FunCoup" id="W2SEC3">
    <property type="interactions" value="91"/>
</dbReference>
<dbReference type="GO" id="GO:0016020">
    <property type="term" value="C:membrane"/>
    <property type="evidence" value="ECO:0007669"/>
    <property type="project" value="InterPro"/>
</dbReference>
<dbReference type="InParanoid" id="W2SEC3"/>
<dbReference type="GeneID" id="19967787"/>
<sequence>MVAGKFMSVPTAMPRWAMPNTALSHHRHRRIERYLIAAVMVYCCFKVIEWTLSPPSSRIQYDFEPKSYVQLERQQAVKKEFLHAWDGYRDHSWMADGLLPLTGGRKTQFCSWSATMVDALDTLWIMDLTEEFNYAINGTMTIDFRSSAEMCEVSLFESTIRYLGGLLGAYDLSHEPRLLAKMVEVGDLLHGAFKTSNGMPCSYCHLANTDEAFFPSTNVAMADVGSLYLEFSRLSQLTGDPKYQRTVDHVLDVFQRSVNDSSIPGLWPEMVDSSSIDSDDATMQRHFAKASYVYSLGALSDSSYEYLVKGHLMLGAVNSTYEDLWTTASDQIRNFMLFRSFIPGADDETRKILFSGIISRTPGMTEIELEPRTQHLACFAGGMFAMASRIFGNGNDFEIGKQLTQGCVWAYDNSPTGLMPETVTLLPCPELDSDQCEWNATTWESYSLNCMSEGSCIAPGMPPGWMNVADPKYILRPEAIESVFIMWRMTGDEYWRDVGWRMFNTIIHHTRTPYGHSAISSVLYQSEAQVYHEGVMVTTQRAMQTDDMESFWFAETLKYFYLLFSDVDLVSLDEFVLNTEAHPFRLVDSLRGF</sequence>
<feature type="active site" evidence="6">
    <location>
        <position position="478"/>
    </location>
</feature>
<dbReference type="AlphaFoldDB" id="W2SEC3"/>
<dbReference type="Pfam" id="PF01532">
    <property type="entry name" value="Glyco_hydro_47"/>
    <property type="match status" value="1"/>
</dbReference>
<dbReference type="GO" id="GO:0005975">
    <property type="term" value="P:carbohydrate metabolic process"/>
    <property type="evidence" value="ECO:0007669"/>
    <property type="project" value="InterPro"/>
</dbReference>
<keyword evidence="4 9" id="KW-0378">Hydrolase</keyword>
<dbReference type="PANTHER" id="PTHR11742">
    <property type="entry name" value="MANNOSYL-OLIGOSACCHARIDE ALPHA-1,2-MANNOSIDASE-RELATED"/>
    <property type="match status" value="1"/>
</dbReference>
<comment type="similarity">
    <text evidence="3 9">Belongs to the glycosyl hydrolase 47 family.</text>
</comment>
<keyword evidence="5 8" id="KW-1015">Disulfide bond</keyword>
<evidence type="ECO:0000313" key="10">
    <source>
        <dbReference type="EMBL" id="ETN46264.1"/>
    </source>
</evidence>
<dbReference type="EMBL" id="KB822711">
    <property type="protein sequence ID" value="ETN46264.1"/>
    <property type="molecule type" value="Genomic_DNA"/>
</dbReference>
<dbReference type="EC" id="3.2.1.-" evidence="9"/>
<dbReference type="eggNOG" id="KOG2204">
    <property type="taxonomic scope" value="Eukaryota"/>
</dbReference>
<dbReference type="SUPFAM" id="SSF48225">
    <property type="entry name" value="Seven-hairpin glycosidases"/>
    <property type="match status" value="1"/>
</dbReference>
<evidence type="ECO:0000256" key="1">
    <source>
        <dbReference type="ARBA" id="ARBA00001913"/>
    </source>
</evidence>
<evidence type="ECO:0000256" key="7">
    <source>
        <dbReference type="PIRSR" id="PIRSR601382-2"/>
    </source>
</evidence>
<feature type="active site" evidence="6">
    <location>
        <position position="301"/>
    </location>
</feature>
<dbReference type="InterPro" id="IPR001382">
    <property type="entry name" value="Glyco_hydro_47"/>
</dbReference>
<keyword evidence="9" id="KW-0326">Glycosidase</keyword>
<gene>
    <name evidence="10" type="ORF">HMPREF1541_00448</name>
</gene>
<dbReference type="GO" id="GO:0005509">
    <property type="term" value="F:calcium ion binding"/>
    <property type="evidence" value="ECO:0007669"/>
    <property type="project" value="InterPro"/>
</dbReference>
<feature type="active site" description="Proton donor" evidence="6">
    <location>
        <position position="421"/>
    </location>
</feature>
<dbReference type="GO" id="GO:0004571">
    <property type="term" value="F:mannosyl-oligosaccharide 1,2-alpha-mannosidase activity"/>
    <property type="evidence" value="ECO:0007669"/>
    <property type="project" value="InterPro"/>
</dbReference>
<evidence type="ECO:0000256" key="8">
    <source>
        <dbReference type="PIRSR" id="PIRSR601382-3"/>
    </source>
</evidence>
<feature type="active site" description="Proton donor" evidence="6">
    <location>
        <position position="157"/>
    </location>
</feature>
<name>W2SEC3_CYPE1</name>
<dbReference type="OrthoDB" id="8118055at2759"/>
<dbReference type="PRINTS" id="PR00747">
    <property type="entry name" value="GLYHDRLASE47"/>
</dbReference>
<keyword evidence="7" id="KW-0106">Calcium</keyword>
<evidence type="ECO:0000256" key="3">
    <source>
        <dbReference type="ARBA" id="ARBA00007658"/>
    </source>
</evidence>
<comment type="cofactor">
    <cofactor evidence="1 7">
        <name>Ca(2+)</name>
        <dbReference type="ChEBI" id="CHEBI:29108"/>
    </cofactor>
</comment>
<feature type="disulfide bond" evidence="8">
    <location>
        <begin position="378"/>
        <end position="407"/>
    </location>
</feature>
<dbReference type="HOGENOM" id="CLU_003818_0_0_1"/>
<comment type="pathway">
    <text evidence="2">Protein modification; protein glycosylation.</text>
</comment>
<reference evidence="10 11" key="1">
    <citation type="submission" date="2013-03" db="EMBL/GenBank/DDBJ databases">
        <title>The Genome Sequence of Phialophora europaea CBS 101466.</title>
        <authorList>
            <consortium name="The Broad Institute Genomics Platform"/>
            <person name="Cuomo C."/>
            <person name="de Hoog S."/>
            <person name="Gorbushina A."/>
            <person name="Walker B."/>
            <person name="Young S.K."/>
            <person name="Zeng Q."/>
            <person name="Gargeya S."/>
            <person name="Fitzgerald M."/>
            <person name="Haas B."/>
            <person name="Abouelleil A."/>
            <person name="Allen A.W."/>
            <person name="Alvarado L."/>
            <person name="Arachchi H.M."/>
            <person name="Berlin A.M."/>
            <person name="Chapman S.B."/>
            <person name="Gainer-Dewar J."/>
            <person name="Goldberg J."/>
            <person name="Griggs A."/>
            <person name="Gujja S."/>
            <person name="Hansen M."/>
            <person name="Howarth C."/>
            <person name="Imamovic A."/>
            <person name="Ireland A."/>
            <person name="Larimer J."/>
            <person name="McCowan C."/>
            <person name="Murphy C."/>
            <person name="Pearson M."/>
            <person name="Poon T.W."/>
            <person name="Priest M."/>
            <person name="Roberts A."/>
            <person name="Saif S."/>
            <person name="Shea T."/>
            <person name="Sisk P."/>
            <person name="Sykes S."/>
            <person name="Wortman J."/>
            <person name="Nusbaum C."/>
            <person name="Birren B."/>
        </authorList>
    </citation>
    <scope>NUCLEOTIDE SEQUENCE [LARGE SCALE GENOMIC DNA]</scope>
    <source>
        <strain evidence="10 11">CBS 101466</strain>
    </source>
</reference>
<evidence type="ECO:0000256" key="6">
    <source>
        <dbReference type="PIRSR" id="PIRSR601382-1"/>
    </source>
</evidence>
<dbReference type="GO" id="GO:0005783">
    <property type="term" value="C:endoplasmic reticulum"/>
    <property type="evidence" value="ECO:0007669"/>
    <property type="project" value="TreeGrafter"/>
</dbReference>
<evidence type="ECO:0000256" key="9">
    <source>
        <dbReference type="RuleBase" id="RU361193"/>
    </source>
</evidence>
<evidence type="ECO:0000256" key="4">
    <source>
        <dbReference type="ARBA" id="ARBA00022801"/>
    </source>
</evidence>
<dbReference type="Gene3D" id="1.50.10.10">
    <property type="match status" value="1"/>
</dbReference>
<evidence type="ECO:0000313" key="11">
    <source>
        <dbReference type="Proteomes" id="UP000030752"/>
    </source>
</evidence>
<dbReference type="InterPro" id="IPR036026">
    <property type="entry name" value="Seven-hairpin_glycosidases"/>
</dbReference>
<dbReference type="UniPathway" id="UPA00378"/>
<dbReference type="VEuPathDB" id="FungiDB:HMPREF1541_00448"/>
<accession>W2SEC3</accession>
<keyword evidence="7" id="KW-0479">Metal-binding</keyword>
<evidence type="ECO:0000256" key="5">
    <source>
        <dbReference type="ARBA" id="ARBA00023157"/>
    </source>
</evidence>
<dbReference type="PANTHER" id="PTHR11742:SF103">
    <property type="entry name" value="ENDOPLASMIC RETICULUM MANNOSIDASE MNL2-RELATED"/>
    <property type="match status" value="1"/>
</dbReference>
<dbReference type="InterPro" id="IPR050749">
    <property type="entry name" value="Glycosyl_Hydrolase_47"/>
</dbReference>
<dbReference type="GO" id="GO:0036503">
    <property type="term" value="P:ERAD pathway"/>
    <property type="evidence" value="ECO:0007669"/>
    <property type="project" value="UniProtKB-ARBA"/>
</dbReference>
<dbReference type="RefSeq" id="XP_008710976.1">
    <property type="nucleotide sequence ID" value="XM_008712754.1"/>
</dbReference>
<proteinExistence type="inferred from homology"/>
<dbReference type="InterPro" id="IPR012341">
    <property type="entry name" value="6hp_glycosidase-like_sf"/>
</dbReference>
<evidence type="ECO:0000256" key="2">
    <source>
        <dbReference type="ARBA" id="ARBA00004922"/>
    </source>
</evidence>
<organism evidence="10 11">
    <name type="scientific">Cyphellophora europaea (strain CBS 101466)</name>
    <name type="common">Phialophora europaea</name>
    <dbReference type="NCBI Taxonomy" id="1220924"/>
    <lineage>
        <taxon>Eukaryota</taxon>
        <taxon>Fungi</taxon>
        <taxon>Dikarya</taxon>
        <taxon>Ascomycota</taxon>
        <taxon>Pezizomycotina</taxon>
        <taxon>Eurotiomycetes</taxon>
        <taxon>Chaetothyriomycetidae</taxon>
        <taxon>Chaetothyriales</taxon>
        <taxon>Cyphellophoraceae</taxon>
        <taxon>Cyphellophora</taxon>
    </lineage>
</organism>
<keyword evidence="11" id="KW-1185">Reference proteome</keyword>
<dbReference type="Proteomes" id="UP000030752">
    <property type="component" value="Unassembled WGS sequence"/>
</dbReference>
<feature type="binding site" evidence="7">
    <location>
        <position position="579"/>
    </location>
    <ligand>
        <name>Ca(2+)</name>
        <dbReference type="ChEBI" id="CHEBI:29108"/>
    </ligand>
</feature>